<feature type="region of interest" description="Disordered" evidence="1">
    <location>
        <begin position="39"/>
        <end position="62"/>
    </location>
</feature>
<organism evidence="2 3">
    <name type="scientific">Nepenthes gracilis</name>
    <name type="common">Slender pitcher plant</name>
    <dbReference type="NCBI Taxonomy" id="150966"/>
    <lineage>
        <taxon>Eukaryota</taxon>
        <taxon>Viridiplantae</taxon>
        <taxon>Streptophyta</taxon>
        <taxon>Embryophyta</taxon>
        <taxon>Tracheophyta</taxon>
        <taxon>Spermatophyta</taxon>
        <taxon>Magnoliopsida</taxon>
        <taxon>eudicotyledons</taxon>
        <taxon>Gunneridae</taxon>
        <taxon>Pentapetalae</taxon>
        <taxon>Caryophyllales</taxon>
        <taxon>Nepenthaceae</taxon>
        <taxon>Nepenthes</taxon>
    </lineage>
</organism>
<gene>
    <name evidence="2" type="ORF">Nepgr_033501</name>
</gene>
<comment type="caution">
    <text evidence="2">The sequence shown here is derived from an EMBL/GenBank/DDBJ whole genome shotgun (WGS) entry which is preliminary data.</text>
</comment>
<accession>A0AAD3TLJ7</accession>
<reference evidence="2" key="1">
    <citation type="submission" date="2023-05" db="EMBL/GenBank/DDBJ databases">
        <title>Nepenthes gracilis genome sequencing.</title>
        <authorList>
            <person name="Fukushima K."/>
        </authorList>
    </citation>
    <scope>NUCLEOTIDE SEQUENCE</scope>
    <source>
        <strain evidence="2">SING2019-196</strain>
    </source>
</reference>
<proteinExistence type="predicted"/>
<dbReference type="Proteomes" id="UP001279734">
    <property type="component" value="Unassembled WGS sequence"/>
</dbReference>
<dbReference type="EMBL" id="BSYO01000040">
    <property type="protein sequence ID" value="GMH31657.1"/>
    <property type="molecule type" value="Genomic_DNA"/>
</dbReference>
<keyword evidence="3" id="KW-1185">Reference proteome</keyword>
<evidence type="ECO:0000313" key="3">
    <source>
        <dbReference type="Proteomes" id="UP001279734"/>
    </source>
</evidence>
<protein>
    <submittedName>
        <fullName evidence="2">Uncharacterized protein</fullName>
    </submittedName>
</protein>
<name>A0AAD3TLJ7_NEPGR</name>
<evidence type="ECO:0000313" key="2">
    <source>
        <dbReference type="EMBL" id="GMH31657.1"/>
    </source>
</evidence>
<evidence type="ECO:0000256" key="1">
    <source>
        <dbReference type="SAM" id="MobiDB-lite"/>
    </source>
</evidence>
<sequence>MTSCETYGDNPAVAKENTLLDAEVALVYDADVISSVNDCEGNNGERGISKRRSERNDGKMETPEEMMTMEDFLAKAVAVGDVKAPVSGPMQDRLSGGFFTFDSIGQSQFAPQTMVEHSIIDF</sequence>
<dbReference type="AlphaFoldDB" id="A0AAD3TLJ7"/>